<dbReference type="PROSITE" id="PS50181">
    <property type="entry name" value="FBOX"/>
    <property type="match status" value="1"/>
</dbReference>
<dbReference type="InterPro" id="IPR055411">
    <property type="entry name" value="LRR_FXL15/At3g58940/PEG3-like"/>
</dbReference>
<dbReference type="Gene3D" id="3.80.10.10">
    <property type="entry name" value="Ribonuclease Inhibitor"/>
    <property type="match status" value="1"/>
</dbReference>
<protein>
    <recommendedName>
        <fullName evidence="1">F-box domain-containing protein</fullName>
    </recommendedName>
</protein>
<dbReference type="Pfam" id="PF08387">
    <property type="entry name" value="FBD"/>
    <property type="match status" value="1"/>
</dbReference>
<feature type="domain" description="F-box" evidence="1">
    <location>
        <begin position="19"/>
        <end position="73"/>
    </location>
</feature>
<dbReference type="SMART" id="SM00579">
    <property type="entry name" value="FBD"/>
    <property type="match status" value="1"/>
</dbReference>
<dbReference type="PANTHER" id="PTHR31900:SF30">
    <property type="entry name" value="SUPERFAMILY PROTEIN, PUTATIVE-RELATED"/>
    <property type="match status" value="1"/>
</dbReference>
<dbReference type="Pfam" id="PF24758">
    <property type="entry name" value="LRR_At5g56370"/>
    <property type="match status" value="1"/>
</dbReference>
<dbReference type="CDD" id="cd22160">
    <property type="entry name" value="F-box_AtFBL13-like"/>
    <property type="match status" value="1"/>
</dbReference>
<dbReference type="InterPro" id="IPR036047">
    <property type="entry name" value="F-box-like_dom_sf"/>
</dbReference>
<dbReference type="InterPro" id="IPR001810">
    <property type="entry name" value="F-box_dom"/>
</dbReference>
<dbReference type="SUPFAM" id="SSF52047">
    <property type="entry name" value="RNI-like"/>
    <property type="match status" value="1"/>
</dbReference>
<accession>A0AAV2EIS3</accession>
<dbReference type="InterPro" id="IPR050232">
    <property type="entry name" value="FBL13/AtMIF1-like"/>
</dbReference>
<dbReference type="EMBL" id="OZ034817">
    <property type="protein sequence ID" value="CAL1385647.1"/>
    <property type="molecule type" value="Genomic_DNA"/>
</dbReference>
<dbReference type="InterPro" id="IPR006566">
    <property type="entry name" value="FBD"/>
</dbReference>
<evidence type="ECO:0000313" key="3">
    <source>
        <dbReference type="Proteomes" id="UP001497516"/>
    </source>
</evidence>
<dbReference type="InterPro" id="IPR032675">
    <property type="entry name" value="LRR_dom_sf"/>
</dbReference>
<dbReference type="PANTHER" id="PTHR31900">
    <property type="entry name" value="F-BOX/RNI SUPERFAMILY PROTEIN-RELATED"/>
    <property type="match status" value="1"/>
</dbReference>
<gene>
    <name evidence="2" type="ORF">LTRI10_LOCUS26768</name>
</gene>
<dbReference type="InterPro" id="IPR053781">
    <property type="entry name" value="F-box_AtFBL13-like"/>
</dbReference>
<dbReference type="Pfam" id="PF00646">
    <property type="entry name" value="F-box"/>
    <property type="match status" value="1"/>
</dbReference>
<dbReference type="SUPFAM" id="SSF81383">
    <property type="entry name" value="F-box domain"/>
    <property type="match status" value="1"/>
</dbReference>
<sequence>METKKTRKIASTELGIDATDRLSSLPDEVISQILSFLQTKYAVGTAVLSRRWKDLWTRVSNLDLDNELIYQPAPGNIAFQSLPLDEQEKYKEGSLPALEVLGRRLLEFSRFVERVLSHHKDLNSVRRFRFHCSIGVREGELRPGFWFTREWVFGHLLEEIDIVIEGQIAGVGGRYLPQNFYTLKNLRVVKLKGVILSSAKASIFLPFLPSAKILQLRNVVFPDFESLSCLISGCPVLETAILEGCFVPHNEQNILMVSLPYLKTLKMIEFGNTCMCPIVIEAPNLEELHLEEFAEIKFVGSSTLSCLHSAHVDVGRCDGCSNHVLYGILQQICNAKKMFLSGKTMNLLRVSNHLPLPIFPKLTHLTIGNGGRSRSLHSFLNSASKLQSLINLGIPFWNMEWGVLETSRTPECLLSSLEEIEIKDLVAHEDHRKLIAYLLNAGAVLKKMDIHIKEYILNIKKREFFASLLKLQRGSSHCEARVLLANNEEIRISSDNETGID</sequence>
<dbReference type="Gene3D" id="1.20.1280.50">
    <property type="match status" value="1"/>
</dbReference>
<dbReference type="Proteomes" id="UP001497516">
    <property type="component" value="Chromosome 4"/>
</dbReference>
<reference evidence="2 3" key="1">
    <citation type="submission" date="2024-04" db="EMBL/GenBank/DDBJ databases">
        <authorList>
            <person name="Fracassetti M."/>
        </authorList>
    </citation>
    <scope>NUCLEOTIDE SEQUENCE [LARGE SCALE GENOMIC DNA]</scope>
</reference>
<proteinExistence type="predicted"/>
<dbReference type="AlphaFoldDB" id="A0AAV2EIS3"/>
<name>A0AAV2EIS3_9ROSI</name>
<evidence type="ECO:0000259" key="1">
    <source>
        <dbReference type="PROSITE" id="PS50181"/>
    </source>
</evidence>
<keyword evidence="3" id="KW-1185">Reference proteome</keyword>
<evidence type="ECO:0000313" key="2">
    <source>
        <dbReference type="EMBL" id="CAL1385647.1"/>
    </source>
</evidence>
<organism evidence="2 3">
    <name type="scientific">Linum trigynum</name>
    <dbReference type="NCBI Taxonomy" id="586398"/>
    <lineage>
        <taxon>Eukaryota</taxon>
        <taxon>Viridiplantae</taxon>
        <taxon>Streptophyta</taxon>
        <taxon>Embryophyta</taxon>
        <taxon>Tracheophyta</taxon>
        <taxon>Spermatophyta</taxon>
        <taxon>Magnoliopsida</taxon>
        <taxon>eudicotyledons</taxon>
        <taxon>Gunneridae</taxon>
        <taxon>Pentapetalae</taxon>
        <taxon>rosids</taxon>
        <taxon>fabids</taxon>
        <taxon>Malpighiales</taxon>
        <taxon>Linaceae</taxon>
        <taxon>Linum</taxon>
    </lineage>
</organism>